<dbReference type="InterPro" id="IPR001036">
    <property type="entry name" value="Acrflvin-R"/>
</dbReference>
<dbReference type="PRINTS" id="PR00702">
    <property type="entry name" value="ACRIFLAVINRP"/>
</dbReference>
<feature type="transmembrane region" description="Helical" evidence="6">
    <location>
        <begin position="693"/>
        <end position="713"/>
    </location>
</feature>
<proteinExistence type="predicted"/>
<comment type="caution">
    <text evidence="8">The sequence shown here is derived from an EMBL/GenBank/DDBJ whole genome shotgun (WGS) entry which is preliminary data.</text>
</comment>
<keyword evidence="5 6" id="KW-0472">Membrane</keyword>
<keyword evidence="3 6" id="KW-0812">Transmembrane</keyword>
<comment type="subcellular location">
    <subcellularLocation>
        <location evidence="1">Cell membrane</location>
        <topology evidence="1">Multi-pass membrane protein</topology>
    </subcellularLocation>
</comment>
<dbReference type="Pfam" id="PF03176">
    <property type="entry name" value="MMPL"/>
    <property type="match status" value="2"/>
</dbReference>
<evidence type="ECO:0000256" key="2">
    <source>
        <dbReference type="ARBA" id="ARBA00022475"/>
    </source>
</evidence>
<dbReference type="EMBL" id="MPKY01000001">
    <property type="protein sequence ID" value="OJT01247.1"/>
    <property type="molecule type" value="Genomic_DNA"/>
</dbReference>
<evidence type="ECO:0000259" key="7">
    <source>
        <dbReference type="PROSITE" id="PS50156"/>
    </source>
</evidence>
<name>A0A1M2V0Y7_MARNT</name>
<evidence type="ECO:0000256" key="1">
    <source>
        <dbReference type="ARBA" id="ARBA00004651"/>
    </source>
</evidence>
<evidence type="ECO:0000256" key="6">
    <source>
        <dbReference type="SAM" id="Phobius"/>
    </source>
</evidence>
<feature type="transmembrane region" description="Helical" evidence="6">
    <location>
        <begin position="791"/>
        <end position="812"/>
    </location>
</feature>
<dbReference type="PROSITE" id="PS50156">
    <property type="entry name" value="SSD"/>
    <property type="match status" value="1"/>
</dbReference>
<organism evidence="8 9">
    <name type="scientific">Marinobacter nauticus</name>
    <name type="common">Marinobacter hydrocarbonoclasticus</name>
    <name type="synonym">Marinobacter aquaeolei</name>
    <dbReference type="NCBI Taxonomy" id="2743"/>
    <lineage>
        <taxon>Bacteria</taxon>
        <taxon>Pseudomonadati</taxon>
        <taxon>Pseudomonadota</taxon>
        <taxon>Gammaproteobacteria</taxon>
        <taxon>Pseudomonadales</taxon>
        <taxon>Marinobacteraceae</taxon>
        <taxon>Marinobacter</taxon>
    </lineage>
</organism>
<feature type="domain" description="SSD" evidence="7">
    <location>
        <begin position="691"/>
        <end position="818"/>
    </location>
</feature>
<dbReference type="PANTHER" id="PTHR33406">
    <property type="entry name" value="MEMBRANE PROTEIN MJ1562-RELATED"/>
    <property type="match status" value="1"/>
</dbReference>
<dbReference type="GO" id="GO:0022857">
    <property type="term" value="F:transmembrane transporter activity"/>
    <property type="evidence" value="ECO:0007669"/>
    <property type="project" value="InterPro"/>
</dbReference>
<evidence type="ECO:0000313" key="9">
    <source>
        <dbReference type="Proteomes" id="UP000183986"/>
    </source>
</evidence>
<feature type="transmembrane region" description="Helical" evidence="6">
    <location>
        <begin position="364"/>
        <end position="383"/>
    </location>
</feature>
<feature type="transmembrane region" description="Helical" evidence="6">
    <location>
        <begin position="719"/>
        <end position="740"/>
    </location>
</feature>
<keyword evidence="2" id="KW-1003">Cell membrane</keyword>
<evidence type="ECO:0000256" key="3">
    <source>
        <dbReference type="ARBA" id="ARBA00022692"/>
    </source>
</evidence>
<keyword evidence="4 6" id="KW-1133">Transmembrane helix</keyword>
<feature type="transmembrane region" description="Helical" evidence="6">
    <location>
        <begin position="668"/>
        <end position="686"/>
    </location>
</feature>
<feature type="transmembrane region" description="Helical" evidence="6">
    <location>
        <begin position="389"/>
        <end position="412"/>
    </location>
</feature>
<feature type="transmembrane region" description="Helical" evidence="6">
    <location>
        <begin position="767"/>
        <end position="785"/>
    </location>
</feature>
<dbReference type="GO" id="GO:0005886">
    <property type="term" value="C:plasma membrane"/>
    <property type="evidence" value="ECO:0007669"/>
    <property type="project" value="UniProtKB-SubCell"/>
</dbReference>
<reference evidence="8" key="1">
    <citation type="submission" date="2016-11" db="EMBL/GenBank/DDBJ databases">
        <title>Draft Genome Sequence of Marinobacter hydrocarbonoclasticus strain STW2, a polyaromatic aromatic hydrocarbon degrading and denitrifying bacterium from rhizosphere of Seagrass Enhalus acodoides.</title>
        <authorList>
            <person name="Ling J."/>
            <person name="Dong J."/>
        </authorList>
    </citation>
    <scope>NUCLEOTIDE SEQUENCE [LARGE SCALE GENOMIC DNA]</scope>
    <source>
        <strain evidence="8">STW2</strain>
    </source>
</reference>
<accession>A0A1M2V0Y7</accession>
<protein>
    <submittedName>
        <fullName evidence="8">Transporter</fullName>
    </submittedName>
</protein>
<feature type="transmembrane region" description="Helical" evidence="6">
    <location>
        <begin position="441"/>
        <end position="460"/>
    </location>
</feature>
<dbReference type="SUPFAM" id="SSF82866">
    <property type="entry name" value="Multidrug efflux transporter AcrB transmembrane domain"/>
    <property type="match status" value="2"/>
</dbReference>
<feature type="transmembrane region" description="Helical" evidence="6">
    <location>
        <begin position="287"/>
        <end position="307"/>
    </location>
</feature>
<keyword evidence="9" id="KW-1185">Reference proteome</keyword>
<dbReference type="Gene3D" id="1.20.1640.10">
    <property type="entry name" value="Multidrug efflux transporter AcrB transmembrane domain"/>
    <property type="match status" value="2"/>
</dbReference>
<dbReference type="AlphaFoldDB" id="A0A1M2V0Y7"/>
<evidence type="ECO:0000256" key="4">
    <source>
        <dbReference type="ARBA" id="ARBA00022989"/>
    </source>
</evidence>
<gene>
    <name evidence="8" type="ORF">BEE62_14960</name>
</gene>
<dbReference type="OrthoDB" id="9759187at2"/>
<dbReference type="RefSeq" id="WP_072678010.1">
    <property type="nucleotide sequence ID" value="NZ_MPKY01000001.1"/>
</dbReference>
<evidence type="ECO:0000256" key="5">
    <source>
        <dbReference type="ARBA" id="ARBA00023136"/>
    </source>
</evidence>
<dbReference type="InterPro" id="IPR050545">
    <property type="entry name" value="Mycobact_MmpL"/>
</dbReference>
<dbReference type="PANTHER" id="PTHR33406:SF12">
    <property type="entry name" value="BLR2997 PROTEIN"/>
    <property type="match status" value="1"/>
</dbReference>
<dbReference type="InterPro" id="IPR004869">
    <property type="entry name" value="MMPL_dom"/>
</dbReference>
<feature type="transmembrane region" description="Helical" evidence="6">
    <location>
        <begin position="313"/>
        <end position="335"/>
    </location>
</feature>
<feature type="transmembrane region" description="Helical" evidence="6">
    <location>
        <begin position="263"/>
        <end position="280"/>
    </location>
</feature>
<feature type="transmembrane region" description="Helical" evidence="6">
    <location>
        <begin position="12"/>
        <end position="32"/>
    </location>
</feature>
<dbReference type="Proteomes" id="UP000183986">
    <property type="component" value="Unassembled WGS sequence"/>
</dbReference>
<dbReference type="InterPro" id="IPR000731">
    <property type="entry name" value="SSD"/>
</dbReference>
<sequence length="825" mass="92401">MNRIGAFYDRFILPHPWIVLVLFGAILALAALRFDQFRLDASAESLVLENDRSLEEYRQVNRTFTTSDDFLVVTYTPHEPLFTAEGLSRLKALRDELQALEAVSSTNSILNVPLLHSPDLTLDTVDTEIKTLDEHEVAPETARQALLDNPMYPNLLLSEDAGTTAIQVNLPTPERYFELLNRRDGLRDKVNSGNASADDQRQLEQVSQEFIRYTESLGKERDATIKKVRVILDNHREHASIHLGGVPMIVADMIRFIQNDLSTFGLGVLAFLLLTLAVIFRQWRWVLVPLLCCGFTVWLMIGFLGWAQWPVTVISSNFISLLLIMTLSLTIHLIVRYREFQHDEPDAAPRDVLRRTVMAMIKPCFYMAITTIVAFGSLTFSGIRPVIDFGWMMTLGLSVAFIITFLVFPALLSLLPPPLDSRVTSDRIPFTDAFARFTERFGGTVLVGSGVIAVLCVIGLNRLTVENSFIDYFKSSTEIHQGMITIDDRLGGTTPLDVVITDEPPPENYSDDPFASDCDPFVEDCDEEDYRDTWYTYQKMRQLGDVHDYLNSLPETGKVLSISTTLDLLAQINGGTPLNAVELAFVPAAVPDDLQDILLTPYISEEQSQARFSIRILETMPDLRRQDLLDRIHNHLTTDLGYAPERVQLSGMTVMYNNMLQSLFDSQIKTIGVVFAAIMVMFLILFRSLKLALIGMAPNLIAAGSVLGLMGWLGIPLDMMTITVAAITVGIAVDDTIHYIHRFKTELAKDGDYLATMHRCHRSIGQAMFFTSLTIISGFSILVLSNFIPTIYFGLFTGFAMFMALVGALTLLPRLIVLLKPFPAP</sequence>
<evidence type="ECO:0000313" key="8">
    <source>
        <dbReference type="EMBL" id="OJT01247.1"/>
    </source>
</evidence>